<protein>
    <recommendedName>
        <fullName evidence="3">Phage tail protein</fullName>
    </recommendedName>
</protein>
<evidence type="ECO:0008006" key="3">
    <source>
        <dbReference type="Google" id="ProtNLM"/>
    </source>
</evidence>
<dbReference type="InterPro" id="IPR008861">
    <property type="entry name" value="GpX-like"/>
</dbReference>
<comment type="caution">
    <text evidence="1">The sequence shown here is derived from an EMBL/GenBank/DDBJ whole genome shotgun (WGS) entry which is preliminary data.</text>
</comment>
<name>A0A2M7G604_9BACT</name>
<evidence type="ECO:0000313" key="1">
    <source>
        <dbReference type="EMBL" id="PIW17306.1"/>
    </source>
</evidence>
<dbReference type="EMBL" id="PFFQ01000024">
    <property type="protein sequence ID" value="PIW17306.1"/>
    <property type="molecule type" value="Genomic_DNA"/>
</dbReference>
<organism evidence="1 2">
    <name type="scientific">bacterium (Candidatus Blackallbacteria) CG17_big_fil_post_rev_8_21_14_2_50_48_46</name>
    <dbReference type="NCBI Taxonomy" id="2014261"/>
    <lineage>
        <taxon>Bacteria</taxon>
        <taxon>Candidatus Blackallbacteria</taxon>
    </lineage>
</organism>
<gene>
    <name evidence="1" type="ORF">COW36_09000</name>
</gene>
<sequence length="69" mass="7905">MTQYLEHITTEGERWDSIAWKYYGDVTQMGLLIETNPQAPIKPTLPAGMKLLIPLIEQPKEVQGLPPWK</sequence>
<dbReference type="Proteomes" id="UP000231019">
    <property type="component" value="Unassembled WGS sequence"/>
</dbReference>
<accession>A0A2M7G604</accession>
<dbReference type="AlphaFoldDB" id="A0A2M7G604"/>
<dbReference type="Pfam" id="PF05489">
    <property type="entry name" value="Phage_tail_X"/>
    <property type="match status" value="1"/>
</dbReference>
<proteinExistence type="predicted"/>
<evidence type="ECO:0000313" key="2">
    <source>
        <dbReference type="Proteomes" id="UP000231019"/>
    </source>
</evidence>
<reference evidence="1 2" key="1">
    <citation type="submission" date="2017-09" db="EMBL/GenBank/DDBJ databases">
        <title>Depth-based differentiation of microbial function through sediment-hosted aquifers and enrichment of novel symbionts in the deep terrestrial subsurface.</title>
        <authorList>
            <person name="Probst A.J."/>
            <person name="Ladd B."/>
            <person name="Jarett J.K."/>
            <person name="Geller-Mcgrath D.E."/>
            <person name="Sieber C.M."/>
            <person name="Emerson J.B."/>
            <person name="Anantharaman K."/>
            <person name="Thomas B.C."/>
            <person name="Malmstrom R."/>
            <person name="Stieglmeier M."/>
            <person name="Klingl A."/>
            <person name="Woyke T."/>
            <person name="Ryan C.M."/>
            <person name="Banfield J.F."/>
        </authorList>
    </citation>
    <scope>NUCLEOTIDE SEQUENCE [LARGE SCALE GENOMIC DNA]</scope>
    <source>
        <strain evidence="1">CG17_big_fil_post_rev_8_21_14_2_50_48_46</strain>
    </source>
</reference>